<dbReference type="Proteomes" id="UP001567538">
    <property type="component" value="Unassembled WGS sequence"/>
</dbReference>
<protein>
    <submittedName>
        <fullName evidence="7">Basic helix-loop-helix transcription factor</fullName>
    </submittedName>
</protein>
<dbReference type="InterPro" id="IPR045843">
    <property type="entry name" value="IND-like"/>
</dbReference>
<proteinExistence type="predicted"/>
<dbReference type="SMART" id="SM00353">
    <property type="entry name" value="HLH"/>
    <property type="match status" value="1"/>
</dbReference>
<dbReference type="InterPro" id="IPR036638">
    <property type="entry name" value="HLH_DNA-bd_sf"/>
</dbReference>
<dbReference type="InterPro" id="IPR011598">
    <property type="entry name" value="bHLH_dom"/>
</dbReference>
<dbReference type="GO" id="GO:0003677">
    <property type="term" value="F:DNA binding"/>
    <property type="evidence" value="ECO:0007669"/>
    <property type="project" value="UniProtKB-KW"/>
</dbReference>
<feature type="domain" description="BHLH" evidence="6">
    <location>
        <begin position="226"/>
        <end position="276"/>
    </location>
</feature>
<comment type="subcellular location">
    <subcellularLocation>
        <location evidence="1">Nucleus</location>
    </subcellularLocation>
</comment>
<evidence type="ECO:0000256" key="1">
    <source>
        <dbReference type="ARBA" id="ARBA00004123"/>
    </source>
</evidence>
<keyword evidence="4" id="KW-0804">Transcription</keyword>
<dbReference type="SUPFAM" id="SSF47459">
    <property type="entry name" value="HLH, helix-loop-helix DNA-binding domain"/>
    <property type="match status" value="1"/>
</dbReference>
<accession>A0ABD1HH35</accession>
<keyword evidence="5" id="KW-0539">Nucleus</keyword>
<dbReference type="GO" id="GO:0005634">
    <property type="term" value="C:nucleus"/>
    <property type="evidence" value="ECO:0007669"/>
    <property type="project" value="UniProtKB-SubCell"/>
</dbReference>
<gene>
    <name evidence="7" type="ORF">AAHA92_15751</name>
</gene>
<dbReference type="PANTHER" id="PTHR16223:SF125">
    <property type="entry name" value="OS08G0506700 PROTEIN"/>
    <property type="match status" value="1"/>
</dbReference>
<evidence type="ECO:0000256" key="3">
    <source>
        <dbReference type="ARBA" id="ARBA00023125"/>
    </source>
</evidence>
<evidence type="ECO:0000313" key="8">
    <source>
        <dbReference type="Proteomes" id="UP001567538"/>
    </source>
</evidence>
<evidence type="ECO:0000256" key="5">
    <source>
        <dbReference type="ARBA" id="ARBA00023242"/>
    </source>
</evidence>
<comment type="caution">
    <text evidence="7">The sequence shown here is derived from an EMBL/GenBank/DDBJ whole genome shotgun (WGS) entry which is preliminary data.</text>
</comment>
<dbReference type="Gene3D" id="4.10.280.10">
    <property type="entry name" value="Helix-loop-helix DNA-binding domain"/>
    <property type="match status" value="1"/>
</dbReference>
<reference evidence="7 8" key="1">
    <citation type="submission" date="2024-06" db="EMBL/GenBank/DDBJ databases">
        <title>A chromosome level genome sequence of Diviner's sage (Salvia divinorum).</title>
        <authorList>
            <person name="Ford S.A."/>
            <person name="Ro D.-K."/>
            <person name="Ness R.W."/>
            <person name="Phillips M.A."/>
        </authorList>
    </citation>
    <scope>NUCLEOTIDE SEQUENCE [LARGE SCALE GENOMIC DNA]</scope>
    <source>
        <strain evidence="7">SAF-2024a</strain>
        <tissue evidence="7">Leaf</tissue>
    </source>
</reference>
<dbReference type="PROSITE" id="PS50888">
    <property type="entry name" value="BHLH"/>
    <property type="match status" value="1"/>
</dbReference>
<evidence type="ECO:0000256" key="2">
    <source>
        <dbReference type="ARBA" id="ARBA00023015"/>
    </source>
</evidence>
<sequence>MEFGCNNSSSRHNNSGLLRFRSAPTSLLENFTEKSAKLGFSRFCSDAAENGSVDDGCDNKGSGNRFVNSQLPPKYPRAQLSSNQGLMRQTSSPAGFFSQNGVSVDGGLSPCSNRLNSSASSLSRISEFEIENDEANVVNSSADNFISFPFASWNESSYFAENLNSSGIKSELDIHPELFVHHTEIRCEPENVLSHHLSLPNTSSAMEKLMQLQDTVPCKLRAKRGCATHPRSIAERVRRNRISEKMKKLQELVPNMDKQANTSDMLDFAVEYIKALQKQHEV</sequence>
<evidence type="ECO:0000259" key="6">
    <source>
        <dbReference type="PROSITE" id="PS50888"/>
    </source>
</evidence>
<keyword evidence="8" id="KW-1185">Reference proteome</keyword>
<keyword evidence="3" id="KW-0238">DNA-binding</keyword>
<dbReference type="PANTHER" id="PTHR16223">
    <property type="entry name" value="TRANSCRIPTION FACTOR BHLH83-RELATED"/>
    <property type="match status" value="1"/>
</dbReference>
<dbReference type="EMBL" id="JBEAFC010000006">
    <property type="protein sequence ID" value="KAL1555290.1"/>
    <property type="molecule type" value="Genomic_DNA"/>
</dbReference>
<dbReference type="Pfam" id="PF00010">
    <property type="entry name" value="HLH"/>
    <property type="match status" value="1"/>
</dbReference>
<keyword evidence="2" id="KW-0805">Transcription regulation</keyword>
<dbReference type="AlphaFoldDB" id="A0ABD1HH35"/>
<evidence type="ECO:0000313" key="7">
    <source>
        <dbReference type="EMBL" id="KAL1555290.1"/>
    </source>
</evidence>
<organism evidence="7 8">
    <name type="scientific">Salvia divinorum</name>
    <name type="common">Maria pastora</name>
    <name type="synonym">Diviner's sage</name>
    <dbReference type="NCBI Taxonomy" id="28513"/>
    <lineage>
        <taxon>Eukaryota</taxon>
        <taxon>Viridiplantae</taxon>
        <taxon>Streptophyta</taxon>
        <taxon>Embryophyta</taxon>
        <taxon>Tracheophyta</taxon>
        <taxon>Spermatophyta</taxon>
        <taxon>Magnoliopsida</taxon>
        <taxon>eudicotyledons</taxon>
        <taxon>Gunneridae</taxon>
        <taxon>Pentapetalae</taxon>
        <taxon>asterids</taxon>
        <taxon>lamiids</taxon>
        <taxon>Lamiales</taxon>
        <taxon>Lamiaceae</taxon>
        <taxon>Nepetoideae</taxon>
        <taxon>Mentheae</taxon>
        <taxon>Salviinae</taxon>
        <taxon>Salvia</taxon>
        <taxon>Salvia subgen. Calosphace</taxon>
    </lineage>
</organism>
<name>A0ABD1HH35_SALDI</name>
<evidence type="ECO:0000256" key="4">
    <source>
        <dbReference type="ARBA" id="ARBA00023163"/>
    </source>
</evidence>